<keyword evidence="7 11" id="KW-0573">Peptidoglycan synthesis</keyword>
<evidence type="ECO:0000256" key="4">
    <source>
        <dbReference type="ARBA" id="ARBA00022679"/>
    </source>
</evidence>
<feature type="domain" description="Glycosyl transferase family 51" evidence="12">
    <location>
        <begin position="58"/>
        <end position="225"/>
    </location>
</feature>
<dbReference type="Pfam" id="PF00912">
    <property type="entry name" value="Transgly"/>
    <property type="match status" value="1"/>
</dbReference>
<evidence type="ECO:0000256" key="10">
    <source>
        <dbReference type="ARBA" id="ARBA00023316"/>
    </source>
</evidence>
<comment type="catalytic activity">
    <reaction evidence="11">
        <text>[GlcNAc-(1-&gt;4)-Mur2Ac(oyl-L-Ala-gamma-D-Glu-L-Lys-D-Ala-D-Ala)](n)-di-trans,octa-cis-undecaprenyl diphosphate + beta-D-GlcNAc-(1-&gt;4)-Mur2Ac(oyl-L-Ala-gamma-D-Glu-L-Lys-D-Ala-D-Ala)-di-trans,octa-cis-undecaprenyl diphosphate = [GlcNAc-(1-&gt;4)-Mur2Ac(oyl-L-Ala-gamma-D-Glu-L-Lys-D-Ala-D-Ala)](n+1)-di-trans,octa-cis-undecaprenyl diphosphate + di-trans,octa-cis-undecaprenyl diphosphate + H(+)</text>
        <dbReference type="Rhea" id="RHEA:23708"/>
        <dbReference type="Rhea" id="RHEA-COMP:9602"/>
        <dbReference type="Rhea" id="RHEA-COMP:9603"/>
        <dbReference type="ChEBI" id="CHEBI:15378"/>
        <dbReference type="ChEBI" id="CHEBI:58405"/>
        <dbReference type="ChEBI" id="CHEBI:60033"/>
        <dbReference type="ChEBI" id="CHEBI:78435"/>
        <dbReference type="EC" id="2.4.99.28"/>
    </reaction>
</comment>
<dbReference type="AlphaFoldDB" id="A0A7G5XGY9"/>
<dbReference type="GO" id="GO:0005886">
    <property type="term" value="C:plasma membrane"/>
    <property type="evidence" value="ECO:0007669"/>
    <property type="project" value="UniProtKB-SubCell"/>
</dbReference>
<evidence type="ECO:0000313" key="13">
    <source>
        <dbReference type="EMBL" id="QNA44742.1"/>
    </source>
</evidence>
<evidence type="ECO:0000256" key="5">
    <source>
        <dbReference type="ARBA" id="ARBA00022692"/>
    </source>
</evidence>
<evidence type="ECO:0000313" key="14">
    <source>
        <dbReference type="Proteomes" id="UP000515344"/>
    </source>
</evidence>
<dbReference type="Proteomes" id="UP000515344">
    <property type="component" value="Chromosome"/>
</dbReference>
<accession>A0A7G5XGY9</accession>
<name>A0A7G5XGY9_9BACT</name>
<reference evidence="14" key="1">
    <citation type="submission" date="2020-08" db="EMBL/GenBank/DDBJ databases">
        <title>Lacibacter sp. S13-6-6 genome sequencing.</title>
        <authorList>
            <person name="Jin L."/>
        </authorList>
    </citation>
    <scope>NUCLEOTIDE SEQUENCE [LARGE SCALE GENOMIC DNA]</scope>
    <source>
        <strain evidence="14">S13-6-6</strain>
    </source>
</reference>
<keyword evidence="10 11" id="KW-0961">Cell wall biogenesis/degradation</keyword>
<evidence type="ECO:0000256" key="3">
    <source>
        <dbReference type="ARBA" id="ARBA00022676"/>
    </source>
</evidence>
<keyword evidence="8 11" id="KW-1133">Transmembrane helix</keyword>
<evidence type="ECO:0000256" key="6">
    <source>
        <dbReference type="ARBA" id="ARBA00022960"/>
    </source>
</evidence>
<dbReference type="InterPro" id="IPR036950">
    <property type="entry name" value="PBP_transglycosylase"/>
</dbReference>
<dbReference type="Gene3D" id="1.10.3810.10">
    <property type="entry name" value="Biosynthetic peptidoglycan transglycosylase-like"/>
    <property type="match status" value="1"/>
</dbReference>
<keyword evidence="9 11" id="KW-0472">Membrane</keyword>
<sequence length="255" mass="29473">MAAKKSNSSNRTFLQKTFRFLKRLFIVLFIAQFVYIILLKWIDPPITVTQLVSVIKGEGLKRDYISIEQMSSNARLAVIAEEDQLFPKHGGFDWKLIEKAMDHNEKKPTRIRGASTISQQTAKNVFLWQGRSWFRKGLEMYFTKMIEWIWGKKRILEVYLNVVEMGKGVYGIEAASRKFYSKPAIQLSRAEAAQIASSLRNPKKYTVKPLSKAVAIRSGWVLRQMNNLEGDEDIQQLIRDDVQPKKVTKKKRSAN</sequence>
<dbReference type="EC" id="2.4.99.28" evidence="11"/>
<dbReference type="NCBIfam" id="TIGR02070">
    <property type="entry name" value="mono_pep_trsgly"/>
    <property type="match status" value="1"/>
</dbReference>
<keyword evidence="1 11" id="KW-1003">Cell membrane</keyword>
<keyword evidence="6 11" id="KW-0133">Cell shape</keyword>
<dbReference type="HAMAP" id="MF_00766">
    <property type="entry name" value="PGT_MtgA"/>
    <property type="match status" value="1"/>
</dbReference>
<feature type="transmembrane region" description="Helical" evidence="11">
    <location>
        <begin position="20"/>
        <end position="42"/>
    </location>
</feature>
<keyword evidence="4 11" id="KW-0808">Transferase</keyword>
<dbReference type="InterPro" id="IPR001264">
    <property type="entry name" value="Glyco_trans_51"/>
</dbReference>
<protein>
    <recommendedName>
        <fullName evidence="11">Biosynthetic peptidoglycan transglycosylase</fullName>
        <ecNumber evidence="11">2.4.99.28</ecNumber>
    </recommendedName>
    <alternativeName>
        <fullName evidence="11">Glycan polymerase</fullName>
    </alternativeName>
    <alternativeName>
        <fullName evidence="11">Peptidoglycan glycosyltransferase MtgA</fullName>
        <shortName evidence="11">PGT</shortName>
    </alternativeName>
</protein>
<evidence type="ECO:0000256" key="8">
    <source>
        <dbReference type="ARBA" id="ARBA00022989"/>
    </source>
</evidence>
<dbReference type="EMBL" id="CP060007">
    <property type="protein sequence ID" value="QNA44742.1"/>
    <property type="molecule type" value="Genomic_DNA"/>
</dbReference>
<dbReference type="GO" id="GO:0008955">
    <property type="term" value="F:peptidoglycan glycosyltransferase activity"/>
    <property type="evidence" value="ECO:0007669"/>
    <property type="project" value="UniProtKB-UniRule"/>
</dbReference>
<evidence type="ECO:0000256" key="11">
    <source>
        <dbReference type="HAMAP-Rule" id="MF_00766"/>
    </source>
</evidence>
<evidence type="ECO:0000256" key="2">
    <source>
        <dbReference type="ARBA" id="ARBA00022519"/>
    </source>
</evidence>
<evidence type="ECO:0000256" key="7">
    <source>
        <dbReference type="ARBA" id="ARBA00022984"/>
    </source>
</evidence>
<dbReference type="GO" id="GO:0008360">
    <property type="term" value="P:regulation of cell shape"/>
    <property type="evidence" value="ECO:0007669"/>
    <property type="project" value="UniProtKB-KW"/>
</dbReference>
<evidence type="ECO:0000256" key="1">
    <source>
        <dbReference type="ARBA" id="ARBA00022475"/>
    </source>
</evidence>
<dbReference type="UniPathway" id="UPA00219"/>
<dbReference type="PANTHER" id="PTHR30400">
    <property type="entry name" value="MONOFUNCTIONAL BIOSYNTHETIC PEPTIDOGLYCAN TRANSGLYCOSYLASE"/>
    <property type="match status" value="1"/>
</dbReference>
<dbReference type="InterPro" id="IPR011812">
    <property type="entry name" value="Pep_trsgly"/>
</dbReference>
<comment type="function">
    <text evidence="11">Peptidoglycan polymerase that catalyzes glycan chain elongation from lipid-linked precursors.</text>
</comment>
<keyword evidence="14" id="KW-1185">Reference proteome</keyword>
<keyword evidence="2" id="KW-0997">Cell inner membrane</keyword>
<proteinExistence type="inferred from homology"/>
<gene>
    <name evidence="11 13" type="primary">mtgA</name>
    <name evidence="13" type="ORF">H4075_00670</name>
</gene>
<organism evidence="13 14">
    <name type="scientific">Lacibacter sediminis</name>
    <dbReference type="NCBI Taxonomy" id="2760713"/>
    <lineage>
        <taxon>Bacteria</taxon>
        <taxon>Pseudomonadati</taxon>
        <taxon>Bacteroidota</taxon>
        <taxon>Chitinophagia</taxon>
        <taxon>Chitinophagales</taxon>
        <taxon>Chitinophagaceae</taxon>
        <taxon>Lacibacter</taxon>
    </lineage>
</organism>
<dbReference type="PANTHER" id="PTHR30400:SF0">
    <property type="entry name" value="BIOSYNTHETIC PEPTIDOGLYCAN TRANSGLYCOSYLASE"/>
    <property type="match status" value="1"/>
</dbReference>
<evidence type="ECO:0000256" key="9">
    <source>
        <dbReference type="ARBA" id="ARBA00023136"/>
    </source>
</evidence>
<comment type="subcellular location">
    <subcellularLocation>
        <location evidence="11">Cell membrane</location>
        <topology evidence="11">Single-pass membrane protein</topology>
    </subcellularLocation>
</comment>
<dbReference type="KEGG" id="lacs:H4075_00670"/>
<dbReference type="GO" id="GO:0009252">
    <property type="term" value="P:peptidoglycan biosynthetic process"/>
    <property type="evidence" value="ECO:0007669"/>
    <property type="project" value="UniProtKB-UniRule"/>
</dbReference>
<dbReference type="InterPro" id="IPR023346">
    <property type="entry name" value="Lysozyme-like_dom_sf"/>
</dbReference>
<evidence type="ECO:0000259" key="12">
    <source>
        <dbReference type="Pfam" id="PF00912"/>
    </source>
</evidence>
<dbReference type="SUPFAM" id="SSF53955">
    <property type="entry name" value="Lysozyme-like"/>
    <property type="match status" value="1"/>
</dbReference>
<dbReference type="GO" id="GO:0016763">
    <property type="term" value="F:pentosyltransferase activity"/>
    <property type="evidence" value="ECO:0007669"/>
    <property type="project" value="InterPro"/>
</dbReference>
<keyword evidence="5 11" id="KW-0812">Transmembrane</keyword>
<comment type="pathway">
    <text evidence="11">Cell wall biogenesis; peptidoglycan biosynthesis.</text>
</comment>
<dbReference type="RefSeq" id="WP_182803195.1">
    <property type="nucleotide sequence ID" value="NZ_CP060007.1"/>
</dbReference>
<comment type="similarity">
    <text evidence="11">Belongs to the glycosyltransferase 51 family.</text>
</comment>
<keyword evidence="3 11" id="KW-0328">Glycosyltransferase</keyword>
<dbReference type="GO" id="GO:0071555">
    <property type="term" value="P:cell wall organization"/>
    <property type="evidence" value="ECO:0007669"/>
    <property type="project" value="UniProtKB-KW"/>
</dbReference>
<dbReference type="GO" id="GO:0009274">
    <property type="term" value="C:peptidoglycan-based cell wall"/>
    <property type="evidence" value="ECO:0007669"/>
    <property type="project" value="InterPro"/>
</dbReference>